<evidence type="ECO:0000259" key="2">
    <source>
        <dbReference type="Pfam" id="PF08223"/>
    </source>
</evidence>
<dbReference type="PANTHER" id="PTHR30319">
    <property type="entry name" value="PHENYLACETIC ACID REGULATOR-RELATED TRANSCRIPTIONAL REPRESSOR"/>
    <property type="match status" value="1"/>
</dbReference>
<name>A0A369C977_9GAMM</name>
<dbReference type="Gene3D" id="1.10.10.10">
    <property type="entry name" value="Winged helix-like DNA-binding domain superfamily/Winged helix DNA-binding domain"/>
    <property type="match status" value="1"/>
</dbReference>
<feature type="domain" description="Transcriptional repressor PaaX-like N-terminal" evidence="1">
    <location>
        <begin position="24"/>
        <end position="92"/>
    </location>
</feature>
<keyword evidence="5" id="KW-1185">Reference proteome</keyword>
<dbReference type="Pfam" id="PF08223">
    <property type="entry name" value="PaaX_C"/>
    <property type="match status" value="1"/>
</dbReference>
<dbReference type="Gene3D" id="1.20.58.1460">
    <property type="match status" value="1"/>
</dbReference>
<evidence type="ECO:0000259" key="1">
    <source>
        <dbReference type="Pfam" id="PF07848"/>
    </source>
</evidence>
<dbReference type="Gene3D" id="3.30.70.2650">
    <property type="match status" value="1"/>
</dbReference>
<dbReference type="GO" id="GO:0006351">
    <property type="term" value="P:DNA-templated transcription"/>
    <property type="evidence" value="ECO:0007669"/>
    <property type="project" value="InterPro"/>
</dbReference>
<dbReference type="Pfam" id="PF07848">
    <property type="entry name" value="PaaX"/>
    <property type="match status" value="1"/>
</dbReference>
<evidence type="ECO:0000259" key="3">
    <source>
        <dbReference type="Pfam" id="PF20803"/>
    </source>
</evidence>
<dbReference type="PANTHER" id="PTHR30319:SF1">
    <property type="entry name" value="TRANSCRIPTIONAL REPRESSOR PAAX"/>
    <property type="match status" value="1"/>
</dbReference>
<dbReference type="Pfam" id="PF20803">
    <property type="entry name" value="PaaX_M"/>
    <property type="match status" value="1"/>
</dbReference>
<gene>
    <name evidence="4" type="ORF">DFQ59_105115</name>
</gene>
<dbReference type="AlphaFoldDB" id="A0A369C977"/>
<dbReference type="Proteomes" id="UP000252707">
    <property type="component" value="Unassembled WGS sequence"/>
</dbReference>
<comment type="caution">
    <text evidence="4">The sequence shown here is derived from an EMBL/GenBank/DDBJ whole genome shotgun (WGS) entry which is preliminary data.</text>
</comment>
<reference evidence="4 5" key="1">
    <citation type="submission" date="2018-07" db="EMBL/GenBank/DDBJ databases">
        <title>Genomic Encyclopedia of Type Strains, Phase IV (KMG-IV): sequencing the most valuable type-strain genomes for metagenomic binning, comparative biology and taxonomic classification.</title>
        <authorList>
            <person name="Goeker M."/>
        </authorList>
    </citation>
    <scope>NUCLEOTIDE SEQUENCE [LARGE SCALE GENOMIC DNA]</scope>
    <source>
        <strain evidence="4 5">DSM 26407</strain>
    </source>
</reference>
<dbReference type="InterPro" id="IPR036388">
    <property type="entry name" value="WH-like_DNA-bd_sf"/>
</dbReference>
<evidence type="ECO:0000313" key="5">
    <source>
        <dbReference type="Proteomes" id="UP000252707"/>
    </source>
</evidence>
<feature type="domain" description="Transcriptional repressor PaaX-like central Cas2-like" evidence="3">
    <location>
        <begin position="110"/>
        <end position="182"/>
    </location>
</feature>
<dbReference type="RefSeq" id="WP_114279889.1">
    <property type="nucleotide sequence ID" value="NZ_QPJY01000005.1"/>
</dbReference>
<dbReference type="InterPro" id="IPR012906">
    <property type="entry name" value="PaaX-like_N"/>
</dbReference>
<evidence type="ECO:0000313" key="4">
    <source>
        <dbReference type="EMBL" id="RCX30283.1"/>
    </source>
</evidence>
<dbReference type="InterPro" id="IPR048846">
    <property type="entry name" value="PaaX-like_central"/>
</dbReference>
<organism evidence="4 5">
    <name type="scientific">Thioalbus denitrificans</name>
    <dbReference type="NCBI Taxonomy" id="547122"/>
    <lineage>
        <taxon>Bacteria</taxon>
        <taxon>Pseudomonadati</taxon>
        <taxon>Pseudomonadota</taxon>
        <taxon>Gammaproteobacteria</taxon>
        <taxon>Chromatiales</taxon>
        <taxon>Ectothiorhodospiraceae</taxon>
        <taxon>Thioalbus</taxon>
    </lineage>
</organism>
<proteinExistence type="predicted"/>
<dbReference type="EMBL" id="QPJY01000005">
    <property type="protein sequence ID" value="RCX30283.1"/>
    <property type="molecule type" value="Genomic_DNA"/>
</dbReference>
<dbReference type="InterPro" id="IPR013225">
    <property type="entry name" value="PaaX_C"/>
</dbReference>
<protein>
    <submittedName>
        <fullName evidence="4">PaaX family transcriptional regulator</fullName>
    </submittedName>
</protein>
<dbReference type="PIRSF" id="PIRSF020623">
    <property type="entry name" value="PaaX"/>
    <property type="match status" value="1"/>
</dbReference>
<dbReference type="NCBIfam" id="TIGR02277">
    <property type="entry name" value="PaaX_trns_reg"/>
    <property type="match status" value="1"/>
</dbReference>
<dbReference type="OrthoDB" id="2270427at2"/>
<feature type="domain" description="Transcriptional repressor PaaX-like C-terminal" evidence="2">
    <location>
        <begin position="198"/>
        <end position="287"/>
    </location>
</feature>
<dbReference type="InterPro" id="IPR011965">
    <property type="entry name" value="PaaX_trns_reg"/>
</dbReference>
<sequence length="316" mass="35460">MTRRKSHPQAEALVESFRSKRPIRAGSLIITVYGDAIAPHGGTVWLGSLIRLLEPLGLSQRLVRTSVFRLARESWLGAEQIGRRSYYSLTGTGRARIESVHRRIYAPVQSEWDGGWHLIMLITDDIGPEERRAVGRELAWQGFGMIATGVFAHPSADMDAARKVLEDLGIIDKAVILAASCEPGGRGRPLRSLIGNCWNLDELADEYREFLDRFRPVWRELNGVRQLDPEECFLIRTLLIHDFRRVLLRDPQLPAQLLPADWAGTAARLLCRNLYRLVEGPAEAHLMATLETADGPLPEASPYYYQRFGGLESAPA</sequence>
<accession>A0A369C977</accession>